<feature type="non-terminal residue" evidence="1">
    <location>
        <position position="398"/>
    </location>
</feature>
<gene>
    <name evidence="1" type="ORF">C4B59_17840</name>
</gene>
<comment type="caution">
    <text evidence="1">The sequence shown here is derived from an EMBL/GenBank/DDBJ whole genome shotgun (WGS) entry which is preliminary data.</text>
</comment>
<name>A0AC61KXH7_9EURY</name>
<protein>
    <submittedName>
        <fullName evidence="1">Uncharacterized protein</fullName>
    </submittedName>
</protein>
<feature type="non-terminal residue" evidence="1">
    <location>
        <position position="1"/>
    </location>
</feature>
<dbReference type="Proteomes" id="UP000248329">
    <property type="component" value="Unassembled WGS sequence"/>
</dbReference>
<evidence type="ECO:0000313" key="2">
    <source>
        <dbReference type="Proteomes" id="UP000248329"/>
    </source>
</evidence>
<sequence>VVGQHLNNSINMTWTSINETMGNESYERSENRTDKAPVQVNNTANISKTPDYPRNAAIGESVNFTIFVDLPNATLYNVTVNDMLPAGFIYNSPSFNLTANNDSFNGTVSDPNNGSAPVHVNWTLGTVNNSNNRDITINFNATIANVLNNQNGTVLNNSAIFNWVDYNNVTGNDSDESGNITILGNEADLSITLSDSHDPVTAGRYLWYEINVTNNGPDYAYNVSVVDALPSAVAFSSASPVPNESTGMVHRWNFTGIEASSSVPIEVCVATGATGVLKNTVNVNSATYDPDETNNVDTEYTTVQGSGGHTPEPTPEPTAPEPTPEPTTPEPTHDGPDPTDGDGTKRHPSGSTGDSHSPGPGDRRIPDEMAIPFIAFLFLAIPLILFRVDVVDNGELSP</sequence>
<accession>A0AC61KXH7</accession>
<proteinExistence type="predicted"/>
<dbReference type="EMBL" id="PQXF01000165">
    <property type="protein sequence ID" value="PXF54379.1"/>
    <property type="molecule type" value="Genomic_DNA"/>
</dbReference>
<evidence type="ECO:0000313" key="1">
    <source>
        <dbReference type="EMBL" id="PXF54379.1"/>
    </source>
</evidence>
<organism evidence="1 2">
    <name type="scientific">Candidatus Methanogaster sp</name>
    <dbReference type="NCBI Taxonomy" id="3386292"/>
    <lineage>
        <taxon>Archaea</taxon>
        <taxon>Methanobacteriati</taxon>
        <taxon>Methanobacteriota</taxon>
        <taxon>Stenosarchaea group</taxon>
        <taxon>Methanomicrobia</taxon>
        <taxon>Methanosarcinales</taxon>
        <taxon>ANME-2 cluster</taxon>
        <taxon>Candidatus Methanogasteraceae</taxon>
        <taxon>Candidatus Methanogaster</taxon>
    </lineage>
</organism>
<reference evidence="1" key="1">
    <citation type="submission" date="2018-01" db="EMBL/GenBank/DDBJ databases">
        <authorList>
            <person name="Krukenberg V."/>
        </authorList>
    </citation>
    <scope>NUCLEOTIDE SEQUENCE</scope>
    <source>
        <strain evidence="1">E20ANME2</strain>
    </source>
</reference>